<dbReference type="Proteomes" id="UP000287166">
    <property type="component" value="Unassembled WGS sequence"/>
</dbReference>
<feature type="domain" description="Tr-type G" evidence="12">
    <location>
        <begin position="366"/>
        <end position="543"/>
    </location>
</feature>
<dbReference type="InterPro" id="IPR036925">
    <property type="entry name" value="TIF_IF2_dom3_sf"/>
</dbReference>
<reference evidence="13 14" key="1">
    <citation type="journal article" date="2018" name="Sci. Rep.">
        <title>Genome sequence of the cauliflower mushroom Sparassis crispa (Hanabiratake) and its association with beneficial usage.</title>
        <authorList>
            <person name="Kiyama R."/>
            <person name="Furutani Y."/>
            <person name="Kawaguchi K."/>
            <person name="Nakanishi T."/>
        </authorList>
    </citation>
    <scope>NUCLEOTIDE SEQUENCE [LARGE SCALE GENOMIC DNA]</scope>
</reference>
<dbReference type="FunFam" id="2.40.30.10:FF:000008">
    <property type="entry name" value="Translation initiation factor IF-2"/>
    <property type="match status" value="1"/>
</dbReference>
<gene>
    <name evidence="13" type="ORF">SCP_0404260</name>
</gene>
<feature type="compositionally biased region" description="Basic and acidic residues" evidence="11">
    <location>
        <begin position="74"/>
        <end position="88"/>
    </location>
</feature>
<accession>A0A401GIR8</accession>
<dbReference type="InterPro" id="IPR009000">
    <property type="entry name" value="Transl_B-barrel_sf"/>
</dbReference>
<evidence type="ECO:0000256" key="8">
    <source>
        <dbReference type="ARBA" id="ARBA00023134"/>
    </source>
</evidence>
<comment type="caution">
    <text evidence="13">The sequence shown here is derived from an EMBL/GenBank/DDBJ whole genome shotgun (WGS) entry which is preliminary data.</text>
</comment>
<comment type="subcellular location">
    <subcellularLocation>
        <location evidence="1">Mitochondrion</location>
    </subcellularLocation>
</comment>
<proteinExistence type="inferred from homology"/>
<name>A0A401GIR8_9APHY</name>
<dbReference type="InterPro" id="IPR027417">
    <property type="entry name" value="P-loop_NTPase"/>
</dbReference>
<keyword evidence="4" id="KW-0547">Nucleotide-binding</keyword>
<dbReference type="InterPro" id="IPR000795">
    <property type="entry name" value="T_Tr_GTP-bd_dom"/>
</dbReference>
<dbReference type="NCBIfam" id="TIGR00231">
    <property type="entry name" value="small_GTP"/>
    <property type="match status" value="1"/>
</dbReference>
<dbReference type="PANTHER" id="PTHR43381:SF20">
    <property type="entry name" value="TRANSLATION INITIATION FACTOR IF-2, MITOCHONDRIAL"/>
    <property type="match status" value="1"/>
</dbReference>
<protein>
    <recommendedName>
        <fullName evidence="10">Translation initiation factor IF-2, mitochondrial</fullName>
    </recommendedName>
</protein>
<evidence type="ECO:0000256" key="10">
    <source>
        <dbReference type="ARBA" id="ARBA00044200"/>
    </source>
</evidence>
<comment type="similarity">
    <text evidence="2">Belongs to the TRAFAC class translation factor GTPase superfamily. Classic translation factor GTPase family. IF-2 subfamily.</text>
</comment>
<dbReference type="Pfam" id="PF11987">
    <property type="entry name" value="IF-2"/>
    <property type="match status" value="1"/>
</dbReference>
<dbReference type="AlphaFoldDB" id="A0A401GIR8"/>
<evidence type="ECO:0000256" key="3">
    <source>
        <dbReference type="ARBA" id="ARBA00022540"/>
    </source>
</evidence>
<dbReference type="SUPFAM" id="SSF50447">
    <property type="entry name" value="Translation proteins"/>
    <property type="match status" value="2"/>
</dbReference>
<dbReference type="InterPro" id="IPR044145">
    <property type="entry name" value="IF2_II"/>
</dbReference>
<dbReference type="OrthoDB" id="361630at2759"/>
<keyword evidence="5" id="KW-0648">Protein biosynthesis</keyword>
<keyword evidence="6" id="KW-0809">Transit peptide</keyword>
<dbReference type="Pfam" id="PF22042">
    <property type="entry name" value="EF-G_D2"/>
    <property type="match status" value="1"/>
</dbReference>
<dbReference type="Gene3D" id="2.40.30.10">
    <property type="entry name" value="Translation factors"/>
    <property type="match status" value="2"/>
</dbReference>
<dbReference type="PRINTS" id="PR00315">
    <property type="entry name" value="ELONGATNFCT"/>
</dbReference>
<dbReference type="SUPFAM" id="SSF52156">
    <property type="entry name" value="Initiation factor IF2/eIF5b, domain 3"/>
    <property type="match status" value="1"/>
</dbReference>
<evidence type="ECO:0000256" key="9">
    <source>
        <dbReference type="ARBA" id="ARBA00025162"/>
    </source>
</evidence>
<evidence type="ECO:0000313" key="14">
    <source>
        <dbReference type="Proteomes" id="UP000287166"/>
    </source>
</evidence>
<dbReference type="InterPro" id="IPR015760">
    <property type="entry name" value="TIF_IF2"/>
</dbReference>
<dbReference type="EMBL" id="BFAD01000004">
    <property type="protein sequence ID" value="GBE82048.1"/>
    <property type="molecule type" value="Genomic_DNA"/>
</dbReference>
<dbReference type="STRING" id="139825.A0A401GIR8"/>
<dbReference type="InterPro" id="IPR053905">
    <property type="entry name" value="EF-G-like_DII"/>
</dbReference>
<feature type="compositionally biased region" description="Polar residues" evidence="11">
    <location>
        <begin position="89"/>
        <end position="98"/>
    </location>
</feature>
<dbReference type="InterPro" id="IPR005225">
    <property type="entry name" value="Small_GTP-bd"/>
</dbReference>
<evidence type="ECO:0000256" key="2">
    <source>
        <dbReference type="ARBA" id="ARBA00007733"/>
    </source>
</evidence>
<dbReference type="CDD" id="cd03692">
    <property type="entry name" value="mtIF2_IVc"/>
    <property type="match status" value="1"/>
</dbReference>
<dbReference type="GO" id="GO:0005525">
    <property type="term" value="F:GTP binding"/>
    <property type="evidence" value="ECO:0007669"/>
    <property type="project" value="UniProtKB-KW"/>
</dbReference>
<evidence type="ECO:0000256" key="5">
    <source>
        <dbReference type="ARBA" id="ARBA00022917"/>
    </source>
</evidence>
<evidence type="ECO:0000256" key="4">
    <source>
        <dbReference type="ARBA" id="ARBA00022741"/>
    </source>
</evidence>
<sequence>MQQARQSLRLTPRGVRASSSAVNVAPRSLGKWERPQPTSSVDSVPAGPSTPLPKGRSWARPEQPSSPLTPRTPALDKWERREDRRSRDPTPQVSSSSILERERAPPPHQAPGSSSFQRGPAPHQAGPGPSLPSREAAPHQSFNFSVLPRRQQQRQRPPRDTKWQKSGNGVPITSLGNILRKDRIQTDLAGVEKENTDETLEEEEGKTTPSINAGDVAEPLDADSDVAEYSRAGMHARHGWKENGSIVARANNPHLLRMRPGVHTPTYKENKRKGLKNAKPVNLDIFIPSVVTVGNLARLLNVRLDNLRRKMMKVGMEAEASYDHMLTAEYASLLAMEYGRNPVVNDEAAFDIYPPAAPADPSSLPYRPPVVTIMGHVDHGKTTLLDTLRSTSVAKAEAGGITQHIGAFSVPVPASSGEKGQAKTITFLDTPGHAAFSAMRARGARVTDIVVLVVAADDGIMPQTREVVELIKKDDTTVVVAINKVDKPGVDVSKVENALLAEGLQLETFGGDVPSVQVSGLTGQGLDQLVETISLLSEMKDLRAEREGNVHGYVIESKLQKGLGPVATVLISRGCLTSGAYIICGMSNAKVRLLTDSNGKNVKAAYPGTAVTVSGWKELPHAGDEVLQGTESEVKKALENRIRKTEMDATLGDMEALNEQRRLEREQKEKDENGDEDVNNAEAGPANSNDGPKELKLVIKGDVSGSVEAVAGALEGIGNKVARVKIVATGVGDVTESDVLRAKAVNGAVVAFSVNTPRSVQAEANSQQVPVFSSAIIYRLMDTVKERVIALLPPIIERRVTGEATVQQIFDIQMKGRQTKKVAGCRITNGLVEKNKLARVVRNGDTVHEGRLETMKQHKKDITEATKGTECGLAFEGWDDLREGDMIQMYQEIEKPGTL</sequence>
<evidence type="ECO:0000256" key="1">
    <source>
        <dbReference type="ARBA" id="ARBA00004173"/>
    </source>
</evidence>
<dbReference type="FunFam" id="3.40.50.300:FF:000019">
    <property type="entry name" value="Translation initiation factor IF-2"/>
    <property type="match status" value="1"/>
</dbReference>
<evidence type="ECO:0000259" key="12">
    <source>
        <dbReference type="PROSITE" id="PS51722"/>
    </source>
</evidence>
<dbReference type="CDD" id="cd03702">
    <property type="entry name" value="IF2_mtIF2_II"/>
    <property type="match status" value="1"/>
</dbReference>
<dbReference type="Pfam" id="PF00009">
    <property type="entry name" value="GTP_EFTU"/>
    <property type="match status" value="1"/>
</dbReference>
<dbReference type="FunFam" id="3.40.50.10050:FF:000001">
    <property type="entry name" value="Translation initiation factor IF-2"/>
    <property type="match status" value="1"/>
</dbReference>
<evidence type="ECO:0000313" key="13">
    <source>
        <dbReference type="EMBL" id="GBE82048.1"/>
    </source>
</evidence>
<dbReference type="RefSeq" id="XP_027612961.1">
    <property type="nucleotide sequence ID" value="XM_027757160.1"/>
</dbReference>
<dbReference type="HAMAP" id="MF_00100_B">
    <property type="entry name" value="IF_2_B"/>
    <property type="match status" value="1"/>
</dbReference>
<dbReference type="GeneID" id="38778965"/>
<feature type="region of interest" description="Disordered" evidence="11">
    <location>
        <begin position="665"/>
        <end position="693"/>
    </location>
</feature>
<dbReference type="FunCoup" id="A0A401GIR8">
    <property type="interactions" value="454"/>
</dbReference>
<dbReference type="GO" id="GO:0003924">
    <property type="term" value="F:GTPase activity"/>
    <property type="evidence" value="ECO:0007669"/>
    <property type="project" value="InterPro"/>
</dbReference>
<evidence type="ECO:0000256" key="6">
    <source>
        <dbReference type="ARBA" id="ARBA00022946"/>
    </source>
</evidence>
<keyword evidence="8" id="KW-0342">GTP-binding</keyword>
<dbReference type="Gene3D" id="3.40.50.10050">
    <property type="entry name" value="Translation initiation factor IF- 2, domain 3"/>
    <property type="match status" value="1"/>
</dbReference>
<feature type="region of interest" description="Disordered" evidence="11">
    <location>
        <begin position="1"/>
        <end position="217"/>
    </location>
</feature>
<dbReference type="InParanoid" id="A0A401GIR8"/>
<dbReference type="Gene3D" id="3.40.50.300">
    <property type="entry name" value="P-loop containing nucleotide triphosphate hydrolases"/>
    <property type="match status" value="1"/>
</dbReference>
<evidence type="ECO:0000256" key="7">
    <source>
        <dbReference type="ARBA" id="ARBA00023128"/>
    </source>
</evidence>
<evidence type="ECO:0000256" key="11">
    <source>
        <dbReference type="SAM" id="MobiDB-lite"/>
    </source>
</evidence>
<dbReference type="SUPFAM" id="SSF52540">
    <property type="entry name" value="P-loop containing nucleoside triphosphate hydrolases"/>
    <property type="match status" value="1"/>
</dbReference>
<organism evidence="13 14">
    <name type="scientific">Sparassis crispa</name>
    <dbReference type="NCBI Taxonomy" id="139825"/>
    <lineage>
        <taxon>Eukaryota</taxon>
        <taxon>Fungi</taxon>
        <taxon>Dikarya</taxon>
        <taxon>Basidiomycota</taxon>
        <taxon>Agaricomycotina</taxon>
        <taxon>Agaricomycetes</taxon>
        <taxon>Polyporales</taxon>
        <taxon>Sparassidaceae</taxon>
        <taxon>Sparassis</taxon>
    </lineage>
</organism>
<keyword evidence="14" id="KW-1185">Reference proteome</keyword>
<dbReference type="PANTHER" id="PTHR43381">
    <property type="entry name" value="TRANSLATION INITIATION FACTOR IF-2-RELATED"/>
    <property type="match status" value="1"/>
</dbReference>
<keyword evidence="7" id="KW-0496">Mitochondrion</keyword>
<comment type="function">
    <text evidence="9">One of the essential components for the initiation of protein synthesis. Protects formylmethionyl-tRNA from spontaneous hydrolysis and promotes its binding to the 30S ribosomal subunits. Also involved in the hydrolysis of GTP during the formation of the 70S ribosomal complex.</text>
</comment>
<dbReference type="CDD" id="cd01887">
    <property type="entry name" value="IF2_eIF5B"/>
    <property type="match status" value="1"/>
</dbReference>
<dbReference type="PROSITE" id="PS51722">
    <property type="entry name" value="G_TR_2"/>
    <property type="match status" value="1"/>
</dbReference>
<dbReference type="InterPro" id="IPR023115">
    <property type="entry name" value="TIF_IF2_dom3"/>
</dbReference>
<keyword evidence="3 13" id="KW-0396">Initiation factor</keyword>
<dbReference type="NCBIfam" id="TIGR00487">
    <property type="entry name" value="IF-2"/>
    <property type="match status" value="1"/>
</dbReference>
<dbReference type="GO" id="GO:0005739">
    <property type="term" value="C:mitochondrion"/>
    <property type="evidence" value="ECO:0007669"/>
    <property type="project" value="UniProtKB-SubCell"/>
</dbReference>
<dbReference type="InterPro" id="IPR000178">
    <property type="entry name" value="TF_IF2_bacterial-like"/>
</dbReference>
<dbReference type="GO" id="GO:0003743">
    <property type="term" value="F:translation initiation factor activity"/>
    <property type="evidence" value="ECO:0007669"/>
    <property type="project" value="UniProtKB-KW"/>
</dbReference>
<feature type="compositionally biased region" description="Basic and acidic residues" evidence="11">
    <location>
        <begin position="179"/>
        <end position="196"/>
    </location>
</feature>